<gene>
    <name evidence="2" type="ORF">KDW_36580</name>
</gene>
<sequence length="196" mass="21070">MKRFLRAKHAQTLAALIMAIVVWATTVGLGLNTGFAGAASVASRSNTGFTGAVSPNHRGIQKGSRWWDPEDDEDNDNKVLNSRANRDCSGQIVPPPPIDTLDHGFSIIHKTHSGRLIATIVLKKATPNATYNIRLIQTPNGSDCAVYDGTITTDSHGRGTKTIRELTQPGSSGAFVVLNNQANPNSDFFTTEIVPF</sequence>
<keyword evidence="3" id="KW-1185">Reference proteome</keyword>
<dbReference type="EMBL" id="BKZW01000001">
    <property type="protein sequence ID" value="GER89496.1"/>
    <property type="molecule type" value="Genomic_DNA"/>
</dbReference>
<protein>
    <submittedName>
        <fullName evidence="2">Uncharacterized protein</fullName>
    </submittedName>
</protein>
<name>A0A5J4KWB1_9CHLR</name>
<evidence type="ECO:0000256" key="1">
    <source>
        <dbReference type="SAM" id="MobiDB-lite"/>
    </source>
</evidence>
<feature type="region of interest" description="Disordered" evidence="1">
    <location>
        <begin position="48"/>
        <end position="95"/>
    </location>
</feature>
<accession>A0A5J4KWB1</accession>
<evidence type="ECO:0000313" key="3">
    <source>
        <dbReference type="Proteomes" id="UP000326912"/>
    </source>
</evidence>
<dbReference type="Proteomes" id="UP000326912">
    <property type="component" value="Unassembled WGS sequence"/>
</dbReference>
<dbReference type="AlphaFoldDB" id="A0A5J4KWB1"/>
<proteinExistence type="predicted"/>
<organism evidence="2 3">
    <name type="scientific">Dictyobacter vulcani</name>
    <dbReference type="NCBI Taxonomy" id="2607529"/>
    <lineage>
        <taxon>Bacteria</taxon>
        <taxon>Bacillati</taxon>
        <taxon>Chloroflexota</taxon>
        <taxon>Ktedonobacteria</taxon>
        <taxon>Ktedonobacterales</taxon>
        <taxon>Dictyobacteraceae</taxon>
        <taxon>Dictyobacter</taxon>
    </lineage>
</organism>
<evidence type="ECO:0000313" key="2">
    <source>
        <dbReference type="EMBL" id="GER89496.1"/>
    </source>
</evidence>
<reference evidence="2 3" key="1">
    <citation type="submission" date="2019-10" db="EMBL/GenBank/DDBJ databases">
        <title>Dictyobacter vulcani sp. nov., within the class Ktedonobacteria, isolated from soil of volcanic Mt. Zao.</title>
        <authorList>
            <person name="Zheng Y."/>
            <person name="Wang C.M."/>
            <person name="Sakai Y."/>
            <person name="Abe K."/>
            <person name="Yokota A."/>
            <person name="Yabe S."/>
        </authorList>
    </citation>
    <scope>NUCLEOTIDE SEQUENCE [LARGE SCALE GENOMIC DNA]</scope>
    <source>
        <strain evidence="2 3">W12</strain>
    </source>
</reference>
<dbReference type="RefSeq" id="WP_151757234.1">
    <property type="nucleotide sequence ID" value="NZ_BKZW01000001.1"/>
</dbReference>
<comment type="caution">
    <text evidence="2">The sequence shown here is derived from an EMBL/GenBank/DDBJ whole genome shotgun (WGS) entry which is preliminary data.</text>
</comment>